<organism evidence="2 3">
    <name type="scientific">Aureibaculum algae</name>
    <dbReference type="NCBI Taxonomy" id="2584122"/>
    <lineage>
        <taxon>Bacteria</taxon>
        <taxon>Pseudomonadati</taxon>
        <taxon>Bacteroidota</taxon>
        <taxon>Flavobacteriia</taxon>
        <taxon>Flavobacteriales</taxon>
        <taxon>Flavobacteriaceae</taxon>
        <taxon>Aureibaculum</taxon>
    </lineage>
</organism>
<name>A0A5B7TNL8_9FLAO</name>
<gene>
    <name evidence="2" type="ORF">FF125_05740</name>
</gene>
<dbReference type="EMBL" id="CP040749">
    <property type="protein sequence ID" value="QCX37958.1"/>
    <property type="molecule type" value="Genomic_DNA"/>
</dbReference>
<evidence type="ECO:0008006" key="4">
    <source>
        <dbReference type="Google" id="ProtNLM"/>
    </source>
</evidence>
<dbReference type="PROSITE" id="PS51257">
    <property type="entry name" value="PROKAR_LIPOPROTEIN"/>
    <property type="match status" value="1"/>
</dbReference>
<reference evidence="2 3" key="1">
    <citation type="submission" date="2019-05" db="EMBL/GenBank/DDBJ databases">
        <title>Algicella ahnfeltiae gen. nov., sp. nov., a novel marine bacterium of the family Flavobacteriaceae isolated from a red alga.</title>
        <authorList>
            <person name="Nedashkovskaya O.I."/>
            <person name="Kukhlevskiy A.D."/>
            <person name="Kim S.-G."/>
            <person name="Zhukova N.V."/>
            <person name="Mikhailov V.V."/>
        </authorList>
    </citation>
    <scope>NUCLEOTIDE SEQUENCE [LARGE SCALE GENOMIC DNA]</scope>
    <source>
        <strain evidence="2 3">10Alg115</strain>
    </source>
</reference>
<evidence type="ECO:0000313" key="3">
    <source>
        <dbReference type="Proteomes" id="UP000306229"/>
    </source>
</evidence>
<evidence type="ECO:0000256" key="1">
    <source>
        <dbReference type="SAM" id="SignalP"/>
    </source>
</evidence>
<feature type="signal peptide" evidence="1">
    <location>
        <begin position="1"/>
        <end position="21"/>
    </location>
</feature>
<feature type="chain" id="PRO_5022970301" description="CHRD domain-containing protein" evidence="1">
    <location>
        <begin position="22"/>
        <end position="186"/>
    </location>
</feature>
<dbReference type="OrthoDB" id="1436618at2"/>
<sequence>MKNTMRILPLAIIMIISSCSSETFTEPLPDKTKSVVVIIDHNDNEIQESLSTLHRNRDGIAVSFKTNGLIPGNVYTLWYVIFGETSGPPTSTYAGGIISDGNGNGNFTAQKSIGEIFNNPLTAEVHLALRTHGQAQPGMIASQIQTMDGGCLLPDIGFPSGPTLHPDSDQLGYCANIQVAMHPAVK</sequence>
<proteinExistence type="predicted"/>
<dbReference type="KEGG" id="fbe:FF125_05740"/>
<protein>
    <recommendedName>
        <fullName evidence="4">CHRD domain-containing protein</fullName>
    </recommendedName>
</protein>
<evidence type="ECO:0000313" key="2">
    <source>
        <dbReference type="EMBL" id="QCX37958.1"/>
    </source>
</evidence>
<dbReference type="AlphaFoldDB" id="A0A5B7TNL8"/>
<keyword evidence="1" id="KW-0732">Signal</keyword>
<dbReference type="Proteomes" id="UP000306229">
    <property type="component" value="Chromosome"/>
</dbReference>
<dbReference type="RefSeq" id="WP_138948872.1">
    <property type="nucleotide sequence ID" value="NZ_CP040749.1"/>
</dbReference>
<keyword evidence="3" id="KW-1185">Reference proteome</keyword>
<accession>A0A5B7TNL8</accession>